<organism evidence="8 9">
    <name type="scientific">Gigaspora margarita</name>
    <dbReference type="NCBI Taxonomy" id="4874"/>
    <lineage>
        <taxon>Eukaryota</taxon>
        <taxon>Fungi</taxon>
        <taxon>Fungi incertae sedis</taxon>
        <taxon>Mucoromycota</taxon>
        <taxon>Glomeromycotina</taxon>
        <taxon>Glomeromycetes</taxon>
        <taxon>Diversisporales</taxon>
        <taxon>Gigasporaceae</taxon>
        <taxon>Gigaspora</taxon>
    </lineage>
</organism>
<dbReference type="SUPFAM" id="SSF63393">
    <property type="entry name" value="RNA polymerase subunits"/>
    <property type="match status" value="1"/>
</dbReference>
<dbReference type="PANTHER" id="PTHR12882:SF1">
    <property type="entry name" value="TRANSCRIPTION ELONGATION FACTOR SPT4"/>
    <property type="match status" value="1"/>
</dbReference>
<comment type="caution">
    <text evidence="8">The sequence shown here is derived from an EMBL/GenBank/DDBJ whole genome shotgun (WGS) entry which is preliminary data.</text>
</comment>
<protein>
    <recommendedName>
        <fullName evidence="3">Transcription elongation factor SPT4</fullName>
    </recommendedName>
    <alternativeName>
        <fullName evidence="6">Chromatin elongation factor SPT4</fullName>
    </alternativeName>
</protein>
<name>A0ABN7VQU3_GIGMA</name>
<dbReference type="EMBL" id="CAJVQB010019172">
    <property type="protein sequence ID" value="CAG8790169.1"/>
    <property type="molecule type" value="Genomic_DNA"/>
</dbReference>
<feature type="domain" description="Spt4/RpoE2 zinc finger" evidence="7">
    <location>
        <begin position="11"/>
        <end position="117"/>
    </location>
</feature>
<evidence type="ECO:0000256" key="2">
    <source>
        <dbReference type="ARBA" id="ARBA00010464"/>
    </source>
</evidence>
<evidence type="ECO:0000256" key="5">
    <source>
        <dbReference type="ARBA" id="ARBA00023242"/>
    </source>
</evidence>
<dbReference type="InterPro" id="IPR029040">
    <property type="entry name" value="RPABC4/Spt4"/>
</dbReference>
<gene>
    <name evidence="8" type="ORF">GMARGA_LOCUS21109</name>
</gene>
<evidence type="ECO:0000313" key="8">
    <source>
        <dbReference type="EMBL" id="CAG8790169.1"/>
    </source>
</evidence>
<evidence type="ECO:0000256" key="3">
    <source>
        <dbReference type="ARBA" id="ARBA00020182"/>
    </source>
</evidence>
<keyword evidence="4" id="KW-0804">Transcription</keyword>
<evidence type="ECO:0000259" key="7">
    <source>
        <dbReference type="SMART" id="SM01389"/>
    </source>
</evidence>
<dbReference type="PIRSF" id="PIRSF025023">
    <property type="entry name" value="Spt4"/>
    <property type="match status" value="1"/>
</dbReference>
<dbReference type="Pfam" id="PF06093">
    <property type="entry name" value="Spt4"/>
    <property type="match status" value="1"/>
</dbReference>
<evidence type="ECO:0000256" key="1">
    <source>
        <dbReference type="ARBA" id="ARBA00004123"/>
    </source>
</evidence>
<keyword evidence="9" id="KW-1185">Reference proteome</keyword>
<evidence type="ECO:0000256" key="6">
    <source>
        <dbReference type="ARBA" id="ARBA00029869"/>
    </source>
</evidence>
<dbReference type="Proteomes" id="UP000789901">
    <property type="component" value="Unassembled WGS sequence"/>
</dbReference>
<proteinExistence type="inferred from homology"/>
<dbReference type="InterPro" id="IPR038510">
    <property type="entry name" value="Spt4_sf"/>
</dbReference>
<evidence type="ECO:0000256" key="4">
    <source>
        <dbReference type="ARBA" id="ARBA00023163"/>
    </source>
</evidence>
<dbReference type="InterPro" id="IPR009287">
    <property type="entry name" value="Spt4"/>
</dbReference>
<keyword evidence="5" id="KW-0539">Nucleus</keyword>
<dbReference type="PANTHER" id="PTHR12882">
    <property type="entry name" value="SUPPRESSOR OF TY 4"/>
    <property type="match status" value="1"/>
</dbReference>
<reference evidence="8 9" key="1">
    <citation type="submission" date="2021-06" db="EMBL/GenBank/DDBJ databases">
        <authorList>
            <person name="Kallberg Y."/>
            <person name="Tangrot J."/>
            <person name="Rosling A."/>
        </authorList>
    </citation>
    <scope>NUCLEOTIDE SEQUENCE [LARGE SCALE GENOMIC DNA]</scope>
    <source>
        <strain evidence="8 9">120-4 pot B 10/14</strain>
    </source>
</reference>
<evidence type="ECO:0000313" key="9">
    <source>
        <dbReference type="Proteomes" id="UP000789901"/>
    </source>
</evidence>
<dbReference type="InterPro" id="IPR022800">
    <property type="entry name" value="Spt4/RpoE2_Znf"/>
</dbReference>
<accession>A0ABN7VQU3</accession>
<dbReference type="Gene3D" id="3.30.40.210">
    <property type="match status" value="1"/>
</dbReference>
<sequence>MASVPHNTRQLRACLVCSLVKNTEQFRKEGCENCEPFLQFKRHPERVQECTSTNFDGLIALMKPDDSWVARYKKIGKFLSEFLYELVIATIVIMRSEILCSKIVKNYACGIYAVGVQGRIPELVEDEMAQRNIPYIPRDGSQNLPQN</sequence>
<comment type="similarity">
    <text evidence="2">Belongs to the SPT4 family.</text>
</comment>
<comment type="subcellular location">
    <subcellularLocation>
        <location evidence="1">Nucleus</location>
    </subcellularLocation>
</comment>
<dbReference type="SMART" id="SM01389">
    <property type="entry name" value="Spt4"/>
    <property type="match status" value="1"/>
</dbReference>
<dbReference type="CDD" id="cd07973">
    <property type="entry name" value="Spt4"/>
    <property type="match status" value="1"/>
</dbReference>